<evidence type="ECO:0000256" key="11">
    <source>
        <dbReference type="ARBA" id="ARBA00022801"/>
    </source>
</evidence>
<evidence type="ECO:0000256" key="12">
    <source>
        <dbReference type="ARBA" id="ARBA00022842"/>
    </source>
</evidence>
<evidence type="ECO:0000313" key="16">
    <source>
        <dbReference type="WBParaSite" id="maker-E.canG7_contigs_6807-snap-gene-0.18-mRNA-1"/>
    </source>
</evidence>
<evidence type="ECO:0000313" key="15">
    <source>
        <dbReference type="Proteomes" id="UP000887562"/>
    </source>
</evidence>
<dbReference type="SMART" id="SM00471">
    <property type="entry name" value="HDc"/>
    <property type="match status" value="1"/>
</dbReference>
<evidence type="ECO:0000256" key="3">
    <source>
        <dbReference type="ARBA" id="ARBA00001941"/>
    </source>
</evidence>
<keyword evidence="10" id="KW-0479">Metal-binding</keyword>
<keyword evidence="12" id="KW-0460">Magnesium</keyword>
<dbReference type="Gene3D" id="1.10.3210.10">
    <property type="entry name" value="Hypothetical protein af1432"/>
    <property type="match status" value="1"/>
</dbReference>
<dbReference type="Pfam" id="PF13023">
    <property type="entry name" value="HD_3"/>
    <property type="match status" value="1"/>
</dbReference>
<dbReference type="GO" id="GO:0002953">
    <property type="term" value="F:5'-deoxynucleotidase activity"/>
    <property type="evidence" value="ECO:0007669"/>
    <property type="project" value="UniProtKB-EC"/>
</dbReference>
<reference evidence="16" key="1">
    <citation type="submission" date="2022-11" db="UniProtKB">
        <authorList>
            <consortium name="WormBaseParasite"/>
        </authorList>
    </citation>
    <scope>IDENTIFICATION</scope>
</reference>
<sequence>MSGVSVLRFLLACGKIKAQLTKYFGLEVDLMKFTVVVAQLRTVRAGWTRHGVNEPENVADHMYRMALLSALLPSTEDFKPDKVMKMAIIHDLAECVVGDITPFCGISVEEKHAREEAALISLCKELPSELGNELVSLWKEYEERKTPEAVVCKDLDKFEMILQAYEYELEAQKPGWLEEFFTATEGVFTYPCVREWVAALLQLRNASLGEGGRKE</sequence>
<evidence type="ECO:0000256" key="4">
    <source>
        <dbReference type="ARBA" id="ARBA00001946"/>
    </source>
</evidence>
<dbReference type="SUPFAM" id="SSF109604">
    <property type="entry name" value="HD-domain/PDEase-like"/>
    <property type="match status" value="1"/>
</dbReference>
<dbReference type="PANTHER" id="PTHR11845:SF13">
    <property type="entry name" value="5'-DEOXYNUCLEOTIDASE HDDC2"/>
    <property type="match status" value="1"/>
</dbReference>
<dbReference type="Proteomes" id="UP000887562">
    <property type="component" value="Unplaced"/>
</dbReference>
<keyword evidence="15" id="KW-1185">Reference proteome</keyword>
<evidence type="ECO:0000256" key="6">
    <source>
        <dbReference type="ARBA" id="ARBA00009999"/>
    </source>
</evidence>
<proteinExistence type="inferred from homology"/>
<comment type="cofactor">
    <cofactor evidence="3">
        <name>Co(2+)</name>
        <dbReference type="ChEBI" id="CHEBI:48828"/>
    </cofactor>
</comment>
<organism evidence="15 16">
    <name type="scientific">Echinococcus canadensis</name>
    <dbReference type="NCBI Taxonomy" id="519352"/>
    <lineage>
        <taxon>Eukaryota</taxon>
        <taxon>Metazoa</taxon>
        <taxon>Spiralia</taxon>
        <taxon>Lophotrochozoa</taxon>
        <taxon>Platyhelminthes</taxon>
        <taxon>Cestoda</taxon>
        <taxon>Eucestoda</taxon>
        <taxon>Cyclophyllidea</taxon>
        <taxon>Taeniidae</taxon>
        <taxon>Echinococcus</taxon>
        <taxon>Echinococcus canadensis group</taxon>
    </lineage>
</organism>
<evidence type="ECO:0000256" key="13">
    <source>
        <dbReference type="ARBA" id="ARBA00032735"/>
    </source>
</evidence>
<dbReference type="InterPro" id="IPR003607">
    <property type="entry name" value="HD/PDEase_dom"/>
</dbReference>
<dbReference type="FunFam" id="1.10.3210.10:FF:000011">
    <property type="entry name" value="HD domain-containing protein 2"/>
    <property type="match status" value="1"/>
</dbReference>
<evidence type="ECO:0000256" key="5">
    <source>
        <dbReference type="ARBA" id="ARBA00004074"/>
    </source>
</evidence>
<comment type="cofactor">
    <cofactor evidence="2">
        <name>Mn(2+)</name>
        <dbReference type="ChEBI" id="CHEBI:29035"/>
    </cofactor>
</comment>
<evidence type="ECO:0000256" key="7">
    <source>
        <dbReference type="ARBA" id="ARBA00011738"/>
    </source>
</evidence>
<comment type="cofactor">
    <cofactor evidence="4">
        <name>Mg(2+)</name>
        <dbReference type="ChEBI" id="CHEBI:18420"/>
    </cofactor>
</comment>
<evidence type="ECO:0000256" key="8">
    <source>
        <dbReference type="ARBA" id="ARBA00012964"/>
    </source>
</evidence>
<dbReference type="InterPro" id="IPR006674">
    <property type="entry name" value="HD_domain"/>
</dbReference>
<dbReference type="PANTHER" id="PTHR11845">
    <property type="entry name" value="5'-DEOXYNUCLEOTIDASE HDDC2"/>
    <property type="match status" value="1"/>
</dbReference>
<dbReference type="AlphaFoldDB" id="A0A915EZI7"/>
<comment type="catalytic activity">
    <reaction evidence="1">
        <text>a 2'-deoxyribonucleoside 5'-phosphate + H2O = a 2'-deoxyribonucleoside + phosphate</text>
        <dbReference type="Rhea" id="RHEA:36167"/>
        <dbReference type="ChEBI" id="CHEBI:15377"/>
        <dbReference type="ChEBI" id="CHEBI:18274"/>
        <dbReference type="ChEBI" id="CHEBI:43474"/>
        <dbReference type="ChEBI" id="CHEBI:65317"/>
        <dbReference type="EC" id="3.1.3.89"/>
    </reaction>
</comment>
<evidence type="ECO:0000256" key="10">
    <source>
        <dbReference type="ARBA" id="ARBA00022723"/>
    </source>
</evidence>
<evidence type="ECO:0000259" key="14">
    <source>
        <dbReference type="SMART" id="SM00471"/>
    </source>
</evidence>
<accession>A0A915EZI7</accession>
<comment type="subunit">
    <text evidence="7">Homodimer.</text>
</comment>
<comment type="similarity">
    <text evidence="6">Belongs to the HDDC2 family.</text>
</comment>
<evidence type="ECO:0000256" key="2">
    <source>
        <dbReference type="ARBA" id="ARBA00001936"/>
    </source>
</evidence>
<evidence type="ECO:0000256" key="9">
    <source>
        <dbReference type="ARBA" id="ARBA00015933"/>
    </source>
</evidence>
<name>A0A915EZI7_9CEST</name>
<evidence type="ECO:0000256" key="1">
    <source>
        <dbReference type="ARBA" id="ARBA00001638"/>
    </source>
</evidence>
<dbReference type="InterPro" id="IPR039356">
    <property type="entry name" value="YfbR/HDDC2"/>
</dbReference>
<dbReference type="GO" id="GO:0009159">
    <property type="term" value="P:deoxyribonucleoside monophosphate catabolic process"/>
    <property type="evidence" value="ECO:0007669"/>
    <property type="project" value="UniProtKB-ARBA"/>
</dbReference>
<protein>
    <recommendedName>
        <fullName evidence="9">5'-deoxynucleotidase HDDC2</fullName>
        <ecNumber evidence="8">3.1.3.89</ecNumber>
    </recommendedName>
    <alternativeName>
        <fullName evidence="13">HD domain-containing protein 2</fullName>
    </alternativeName>
</protein>
<dbReference type="GO" id="GO:0046872">
    <property type="term" value="F:metal ion binding"/>
    <property type="evidence" value="ECO:0007669"/>
    <property type="project" value="UniProtKB-KW"/>
</dbReference>
<feature type="domain" description="HD/PDEase" evidence="14">
    <location>
        <begin position="54"/>
        <end position="170"/>
    </location>
</feature>
<dbReference type="EC" id="3.1.3.89" evidence="8"/>
<dbReference type="GO" id="GO:0005737">
    <property type="term" value="C:cytoplasm"/>
    <property type="evidence" value="ECO:0007669"/>
    <property type="project" value="TreeGrafter"/>
</dbReference>
<keyword evidence="11" id="KW-0378">Hydrolase</keyword>
<dbReference type="WBParaSite" id="maker-E.canG7_contigs_6807-snap-gene-0.18-mRNA-1">
    <property type="protein sequence ID" value="maker-E.canG7_contigs_6807-snap-gene-0.18-mRNA-1"/>
    <property type="gene ID" value="EcG7_06267"/>
</dbReference>
<comment type="function">
    <text evidence="5">Catalyzes the dephosphorylation of the nucleoside 5'-monophosphates deoxyadenosine monophosphate (dAMP), deoxycytidine monophosphate (dCMP), deoxyguanosine monophosphate (dGMP) and deoxythymidine monophosphate (dTMP).</text>
</comment>